<evidence type="ECO:0000313" key="2">
    <source>
        <dbReference type="EMBL" id="KAJ8547857.1"/>
    </source>
</evidence>
<proteinExistence type="predicted"/>
<evidence type="ECO:0000313" key="3">
    <source>
        <dbReference type="Proteomes" id="UP001152561"/>
    </source>
</evidence>
<evidence type="ECO:0000259" key="1">
    <source>
        <dbReference type="Pfam" id="PF08268"/>
    </source>
</evidence>
<dbReference type="InterPro" id="IPR017451">
    <property type="entry name" value="F-box-assoc_interact_dom"/>
</dbReference>
<dbReference type="OrthoDB" id="1301202at2759"/>
<sequence>MYGFICLMTDDSHSVYISNPLLVVRKFRGRPEVSELEVYTLGVDEKWRNVGEAPYPLWESFSNANVNGSVHWLDDKNAEKSISIYSFNIDTEEVKSLPTPPGLETPSFCLTLAELGNCLCLSDNGYSEYVDIWWMKSME</sequence>
<dbReference type="AlphaFoldDB" id="A0A9Q1LYR2"/>
<accession>A0A9Q1LYR2</accession>
<reference evidence="3" key="1">
    <citation type="journal article" date="2023" name="Proc. Natl. Acad. Sci. U.S.A.">
        <title>Genomic and structural basis for evolution of tropane alkaloid biosynthesis.</title>
        <authorList>
            <person name="Wanga Y.-J."/>
            <person name="Taina T."/>
            <person name="Yua J.-Y."/>
            <person name="Lia J."/>
            <person name="Xua B."/>
            <person name="Chenc J."/>
            <person name="D'Auriad J.C."/>
            <person name="Huanga J.-P."/>
            <person name="Huanga S.-X."/>
        </authorList>
    </citation>
    <scope>NUCLEOTIDE SEQUENCE [LARGE SCALE GENOMIC DNA]</scope>
    <source>
        <strain evidence="3">cv. KIB-2019</strain>
    </source>
</reference>
<organism evidence="2 3">
    <name type="scientific">Anisodus acutangulus</name>
    <dbReference type="NCBI Taxonomy" id="402998"/>
    <lineage>
        <taxon>Eukaryota</taxon>
        <taxon>Viridiplantae</taxon>
        <taxon>Streptophyta</taxon>
        <taxon>Embryophyta</taxon>
        <taxon>Tracheophyta</taxon>
        <taxon>Spermatophyta</taxon>
        <taxon>Magnoliopsida</taxon>
        <taxon>eudicotyledons</taxon>
        <taxon>Gunneridae</taxon>
        <taxon>Pentapetalae</taxon>
        <taxon>asterids</taxon>
        <taxon>lamiids</taxon>
        <taxon>Solanales</taxon>
        <taxon>Solanaceae</taxon>
        <taxon>Solanoideae</taxon>
        <taxon>Hyoscyameae</taxon>
        <taxon>Anisodus</taxon>
    </lineage>
</organism>
<name>A0A9Q1LYR2_9SOLA</name>
<dbReference type="NCBIfam" id="TIGR01640">
    <property type="entry name" value="F_box_assoc_1"/>
    <property type="match status" value="1"/>
</dbReference>
<dbReference type="Proteomes" id="UP001152561">
    <property type="component" value="Unassembled WGS sequence"/>
</dbReference>
<comment type="caution">
    <text evidence="2">The sequence shown here is derived from an EMBL/GenBank/DDBJ whole genome shotgun (WGS) entry which is preliminary data.</text>
</comment>
<gene>
    <name evidence="2" type="ORF">K7X08_021093</name>
</gene>
<dbReference type="Pfam" id="PF08268">
    <property type="entry name" value="FBA_3"/>
    <property type="match status" value="1"/>
</dbReference>
<keyword evidence="3" id="KW-1185">Reference proteome</keyword>
<dbReference type="InterPro" id="IPR013187">
    <property type="entry name" value="F-box-assoc_dom_typ3"/>
</dbReference>
<dbReference type="EMBL" id="JAJAGQ010000012">
    <property type="protein sequence ID" value="KAJ8547857.1"/>
    <property type="molecule type" value="Genomic_DNA"/>
</dbReference>
<protein>
    <recommendedName>
        <fullName evidence="1">F-box associated beta-propeller type 3 domain-containing protein</fullName>
    </recommendedName>
</protein>
<feature type="domain" description="F-box associated beta-propeller type 3" evidence="1">
    <location>
        <begin position="31"/>
        <end position="105"/>
    </location>
</feature>